<accession>A0ACD3AGQ6</accession>
<reference evidence="1 2" key="1">
    <citation type="journal article" date="2019" name="Nat. Ecol. Evol.">
        <title>Megaphylogeny resolves global patterns of mushroom evolution.</title>
        <authorList>
            <person name="Varga T."/>
            <person name="Krizsan K."/>
            <person name="Foldi C."/>
            <person name="Dima B."/>
            <person name="Sanchez-Garcia M."/>
            <person name="Sanchez-Ramirez S."/>
            <person name="Szollosi G.J."/>
            <person name="Szarkandi J.G."/>
            <person name="Papp V."/>
            <person name="Albert L."/>
            <person name="Andreopoulos W."/>
            <person name="Angelini C."/>
            <person name="Antonin V."/>
            <person name="Barry K.W."/>
            <person name="Bougher N.L."/>
            <person name="Buchanan P."/>
            <person name="Buyck B."/>
            <person name="Bense V."/>
            <person name="Catcheside P."/>
            <person name="Chovatia M."/>
            <person name="Cooper J."/>
            <person name="Damon W."/>
            <person name="Desjardin D."/>
            <person name="Finy P."/>
            <person name="Geml J."/>
            <person name="Haridas S."/>
            <person name="Hughes K."/>
            <person name="Justo A."/>
            <person name="Karasinski D."/>
            <person name="Kautmanova I."/>
            <person name="Kiss B."/>
            <person name="Kocsube S."/>
            <person name="Kotiranta H."/>
            <person name="LaButti K.M."/>
            <person name="Lechner B.E."/>
            <person name="Liimatainen K."/>
            <person name="Lipzen A."/>
            <person name="Lukacs Z."/>
            <person name="Mihaltcheva S."/>
            <person name="Morgado L.N."/>
            <person name="Niskanen T."/>
            <person name="Noordeloos M.E."/>
            <person name="Ohm R.A."/>
            <person name="Ortiz-Santana B."/>
            <person name="Ovrebo C."/>
            <person name="Racz N."/>
            <person name="Riley R."/>
            <person name="Savchenko A."/>
            <person name="Shiryaev A."/>
            <person name="Soop K."/>
            <person name="Spirin V."/>
            <person name="Szebenyi C."/>
            <person name="Tomsovsky M."/>
            <person name="Tulloss R.E."/>
            <person name="Uehling J."/>
            <person name="Grigoriev I.V."/>
            <person name="Vagvolgyi C."/>
            <person name="Papp T."/>
            <person name="Martin F.M."/>
            <person name="Miettinen O."/>
            <person name="Hibbett D.S."/>
            <person name="Nagy L.G."/>
        </authorList>
    </citation>
    <scope>NUCLEOTIDE SEQUENCE [LARGE SCALE GENOMIC DNA]</scope>
    <source>
        <strain evidence="1 2">NL-1719</strain>
    </source>
</reference>
<dbReference type="EMBL" id="ML208461">
    <property type="protein sequence ID" value="TFK64794.1"/>
    <property type="molecule type" value="Genomic_DNA"/>
</dbReference>
<gene>
    <name evidence="1" type="ORF">BDN72DRAFT_901274</name>
</gene>
<proteinExistence type="predicted"/>
<evidence type="ECO:0000313" key="1">
    <source>
        <dbReference type="EMBL" id="TFK64794.1"/>
    </source>
</evidence>
<protein>
    <submittedName>
        <fullName evidence="1">Uncharacterized protein</fullName>
    </submittedName>
</protein>
<keyword evidence="2" id="KW-1185">Reference proteome</keyword>
<evidence type="ECO:0000313" key="2">
    <source>
        <dbReference type="Proteomes" id="UP000308600"/>
    </source>
</evidence>
<dbReference type="Proteomes" id="UP000308600">
    <property type="component" value="Unassembled WGS sequence"/>
</dbReference>
<organism evidence="1 2">
    <name type="scientific">Pluteus cervinus</name>
    <dbReference type="NCBI Taxonomy" id="181527"/>
    <lineage>
        <taxon>Eukaryota</taxon>
        <taxon>Fungi</taxon>
        <taxon>Dikarya</taxon>
        <taxon>Basidiomycota</taxon>
        <taxon>Agaricomycotina</taxon>
        <taxon>Agaricomycetes</taxon>
        <taxon>Agaricomycetidae</taxon>
        <taxon>Agaricales</taxon>
        <taxon>Pluteineae</taxon>
        <taxon>Pluteaceae</taxon>
        <taxon>Pluteus</taxon>
    </lineage>
</organism>
<sequence>MSLPRVVLVILQSWCNQLACTPPNPTPVKARYHTDELYILQIAPLIFKVHQFILWCCAFFEITFYLANAPLPITLPSIAGTLACPASQPNVRVTPLFVIGVLAVALGTYIRLDCFRTLGELFTFDLTVFPDHKLVTSRFYAYVRHPAYTGSILLIAGLAFSHLSQGSWMTECGPLRIPGSSFIVWASWWIWTLCVGISRASAEDQQMQKIFKAEWELYAANVPWWFFPGLI</sequence>
<name>A0ACD3AGQ6_9AGAR</name>